<dbReference type="GO" id="GO:0005975">
    <property type="term" value="P:carbohydrate metabolic process"/>
    <property type="evidence" value="ECO:0007669"/>
    <property type="project" value="InterPro"/>
</dbReference>
<dbReference type="InterPro" id="IPR018120">
    <property type="entry name" value="Glyco_hydro_1_AS"/>
</dbReference>
<sequence length="642" mass="72747">MGSNREGTDDLETSLREVQDELFRKMQDEFKKMQVDMMKEIQKVKFEMMDGLKSLQKTLNRMVDITRCLKADCERARSQDLRVDTVTNLQVLLESQELVKLPLKRSAASPPKRRQAQTVPNRRRHHTARTRKRHRYGRKDSLVSTPLSSVFDNSQIFCRDLKSNVPAAMSPHISPPVHVFPTIGKPRPIVPPPPGKELLMKTEELSVAGIFSPTVEDVKLMAEMGLEAFRFSISWTRLIPNGRGPINPKGLLFYKNLIKELRSHGIEPHVTLYHYDLPQPLEDEYGGWINRRIIEDFTAFVDVCFREFGEDVKLWTTINEATILAFGSYGEGITMGHCTPTPSKSINCSTADSSTKTYLAGHNILLAHASASELYKLKYKSKQRGSIGFSIYAVGLSPYTNSTEDEIATQRANTFFHGWMLKPLVFGDYPDEIKSAMGSRLPVFSEEEAKKVKGSYDFIGIIHYTTLFVTNRPLPSIYPTNINKCFFKDMDAYMITTGKSSFIELEATPWGLEGVLEYLKQNFNNPPIYILENGVSLKQDSSLQDTPRVEYIEGYIGAVLNAIKNGSDTRGYFVWSLMDLYELFGGYMQTYGLYFVNFSDPGLKRSPRLSASWYTGFLNGSIDVTSQDITQLQSNFSGSYSL</sequence>
<comment type="similarity">
    <text evidence="1 3">Belongs to the glycosyl hydrolase 1 family.</text>
</comment>
<dbReference type="Proteomes" id="UP000682877">
    <property type="component" value="Chromosome 3"/>
</dbReference>
<dbReference type="Pfam" id="PF00232">
    <property type="entry name" value="Glyco_hydro_1"/>
    <property type="match status" value="1"/>
</dbReference>
<dbReference type="PANTHER" id="PTHR10353">
    <property type="entry name" value="GLYCOSYL HYDROLASE"/>
    <property type="match status" value="1"/>
</dbReference>
<evidence type="ECO:0000313" key="6">
    <source>
        <dbReference type="Proteomes" id="UP000682877"/>
    </source>
</evidence>
<dbReference type="PRINTS" id="PR00131">
    <property type="entry name" value="GLHYDRLASE1"/>
</dbReference>
<dbReference type="GO" id="GO:0008422">
    <property type="term" value="F:beta-glucosidase activity"/>
    <property type="evidence" value="ECO:0007669"/>
    <property type="project" value="TreeGrafter"/>
</dbReference>
<reference evidence="5" key="1">
    <citation type="submission" date="2021-01" db="EMBL/GenBank/DDBJ databases">
        <authorList>
            <person name="Bezrukov I."/>
        </authorList>
    </citation>
    <scope>NUCLEOTIDE SEQUENCE</scope>
</reference>
<dbReference type="InterPro" id="IPR017853">
    <property type="entry name" value="GH"/>
</dbReference>
<dbReference type="Gene3D" id="3.20.20.80">
    <property type="entry name" value="Glycosidases"/>
    <property type="match status" value="1"/>
</dbReference>
<dbReference type="PANTHER" id="PTHR10353:SF211">
    <property type="entry name" value="BETA-GLUCOSIDASE 10-RELATED"/>
    <property type="match status" value="1"/>
</dbReference>
<dbReference type="AlphaFoldDB" id="A0A8S1ZZI0"/>
<name>A0A8S1ZZI0_ARAAE</name>
<dbReference type="EMBL" id="LR999453">
    <property type="protein sequence ID" value="CAE5991685.1"/>
    <property type="molecule type" value="Genomic_DNA"/>
</dbReference>
<dbReference type="SUPFAM" id="SSF51445">
    <property type="entry name" value="(Trans)glycosidases"/>
    <property type="match status" value="1"/>
</dbReference>
<evidence type="ECO:0000256" key="3">
    <source>
        <dbReference type="RuleBase" id="RU003690"/>
    </source>
</evidence>
<feature type="region of interest" description="Disordered" evidence="4">
    <location>
        <begin position="105"/>
        <end position="138"/>
    </location>
</feature>
<protein>
    <submittedName>
        <fullName evidence="5">Uncharacterized protein</fullName>
    </submittedName>
</protein>
<feature type="compositionally biased region" description="Basic residues" evidence="4">
    <location>
        <begin position="111"/>
        <end position="137"/>
    </location>
</feature>
<organism evidence="5 6">
    <name type="scientific">Arabidopsis arenosa</name>
    <name type="common">Sand rock-cress</name>
    <name type="synonym">Cardaminopsis arenosa</name>
    <dbReference type="NCBI Taxonomy" id="38785"/>
    <lineage>
        <taxon>Eukaryota</taxon>
        <taxon>Viridiplantae</taxon>
        <taxon>Streptophyta</taxon>
        <taxon>Embryophyta</taxon>
        <taxon>Tracheophyta</taxon>
        <taxon>Spermatophyta</taxon>
        <taxon>Magnoliopsida</taxon>
        <taxon>eudicotyledons</taxon>
        <taxon>Gunneridae</taxon>
        <taxon>Pentapetalae</taxon>
        <taxon>rosids</taxon>
        <taxon>malvids</taxon>
        <taxon>Brassicales</taxon>
        <taxon>Brassicaceae</taxon>
        <taxon>Camelineae</taxon>
        <taxon>Arabidopsis</taxon>
    </lineage>
</organism>
<gene>
    <name evidence="5" type="ORF">AARE701A_LOCUS9039</name>
</gene>
<evidence type="ECO:0000313" key="5">
    <source>
        <dbReference type="EMBL" id="CAE5991685.1"/>
    </source>
</evidence>
<evidence type="ECO:0000256" key="2">
    <source>
        <dbReference type="PROSITE-ProRule" id="PRU10055"/>
    </source>
</evidence>
<dbReference type="PROSITE" id="PS00572">
    <property type="entry name" value="GLYCOSYL_HYDROL_F1_1"/>
    <property type="match status" value="1"/>
</dbReference>
<evidence type="ECO:0000256" key="4">
    <source>
        <dbReference type="SAM" id="MobiDB-lite"/>
    </source>
</evidence>
<proteinExistence type="inferred from homology"/>
<keyword evidence="6" id="KW-1185">Reference proteome</keyword>
<feature type="active site" description="Nucleophile" evidence="2">
    <location>
        <position position="532"/>
    </location>
</feature>
<evidence type="ECO:0000256" key="1">
    <source>
        <dbReference type="ARBA" id="ARBA00010838"/>
    </source>
</evidence>
<dbReference type="InterPro" id="IPR001360">
    <property type="entry name" value="Glyco_hydro_1"/>
</dbReference>
<accession>A0A8S1ZZI0</accession>